<dbReference type="InterPro" id="IPR044969">
    <property type="entry name" value="DFO"/>
</dbReference>
<dbReference type="PANTHER" id="PTHR37176">
    <property type="entry name" value="F10K1.23"/>
    <property type="match status" value="1"/>
</dbReference>
<gene>
    <name evidence="1" type="ORF">Fot_41912</name>
</gene>
<proteinExistence type="predicted"/>
<accession>A0ABD1RJP9</accession>
<evidence type="ECO:0000313" key="1">
    <source>
        <dbReference type="EMBL" id="KAL2488620.1"/>
    </source>
</evidence>
<evidence type="ECO:0008006" key="3">
    <source>
        <dbReference type="Google" id="ProtNLM"/>
    </source>
</evidence>
<dbReference type="EMBL" id="JBFOLJ010000012">
    <property type="protein sequence ID" value="KAL2488620.1"/>
    <property type="molecule type" value="Genomic_DNA"/>
</dbReference>
<sequence>MENSSVNSQMLDARICHCGQISVTRISWTENNPGRRFRGCRFYGRPDACDYFSRMDPPPHPQYKTVINGLLRKANNNENREMKMRRSVKLHHIALGVKLTYPSLWYVGIRTLQRFEWESISILHFDEGTLQILESLLVAKDVKLLGEVRSALTEFMRDESLQIIREIAEKSVEHKLLCTDFLIRVFALIGDIQSSLSLRYEALVMREQKAAIDPRLQVSCTEWLTFAEHLLDHCFYSIANKACKKALLCIKPNHVSDPETDHFFHNVHLIEKIKKLKDVSAALNFFTIWYALL</sequence>
<dbReference type="Proteomes" id="UP001604277">
    <property type="component" value="Unassembled WGS sequence"/>
</dbReference>
<comment type="caution">
    <text evidence="1">The sequence shown here is derived from an EMBL/GenBank/DDBJ whole genome shotgun (WGS) entry which is preliminary data.</text>
</comment>
<organism evidence="1 2">
    <name type="scientific">Forsythia ovata</name>
    <dbReference type="NCBI Taxonomy" id="205694"/>
    <lineage>
        <taxon>Eukaryota</taxon>
        <taxon>Viridiplantae</taxon>
        <taxon>Streptophyta</taxon>
        <taxon>Embryophyta</taxon>
        <taxon>Tracheophyta</taxon>
        <taxon>Spermatophyta</taxon>
        <taxon>Magnoliopsida</taxon>
        <taxon>eudicotyledons</taxon>
        <taxon>Gunneridae</taxon>
        <taxon>Pentapetalae</taxon>
        <taxon>asterids</taxon>
        <taxon>lamiids</taxon>
        <taxon>Lamiales</taxon>
        <taxon>Oleaceae</taxon>
        <taxon>Forsythieae</taxon>
        <taxon>Forsythia</taxon>
    </lineage>
</organism>
<dbReference type="AlphaFoldDB" id="A0ABD1RJP9"/>
<keyword evidence="2" id="KW-1185">Reference proteome</keyword>
<dbReference type="PANTHER" id="PTHR37176:SF1">
    <property type="entry name" value="PROTEIN DOUBLE-STRAND BREAK FORMATION"/>
    <property type="match status" value="1"/>
</dbReference>
<protein>
    <recommendedName>
        <fullName evidence="3">Zinc finger GRF-type domain-containing protein</fullName>
    </recommendedName>
</protein>
<evidence type="ECO:0000313" key="2">
    <source>
        <dbReference type="Proteomes" id="UP001604277"/>
    </source>
</evidence>
<name>A0ABD1RJP9_9LAMI</name>
<reference evidence="2" key="1">
    <citation type="submission" date="2024-07" db="EMBL/GenBank/DDBJ databases">
        <title>Two chromosome-level genome assemblies of Korean endemic species Abeliophyllum distichum and Forsythia ovata (Oleaceae).</title>
        <authorList>
            <person name="Jang H."/>
        </authorList>
    </citation>
    <scope>NUCLEOTIDE SEQUENCE [LARGE SCALE GENOMIC DNA]</scope>
</reference>